<sequence length="158" mass="17302">MPARQEPERIGPTSTQSTKQAWKDRSTRTGQGTELWLVRDLVLSQTRSSSHVPRLVPYAGFNSNTVNSSVEGTNPAMNSEESKGALTTQWSVERTTSLLAGSIVLFSLGMAKVHSNRWRFLTGFVGVNLLMNAVIGWCPTSLALRRLGLPTAAQCARR</sequence>
<dbReference type="Proteomes" id="UP001560267">
    <property type="component" value="Unassembled WGS sequence"/>
</dbReference>
<dbReference type="RefSeq" id="WP_367183897.1">
    <property type="nucleotide sequence ID" value="NZ_JBFSHR010000014.1"/>
</dbReference>
<proteinExistence type="predicted"/>
<feature type="region of interest" description="Disordered" evidence="1">
    <location>
        <begin position="1"/>
        <end position="27"/>
    </location>
</feature>
<dbReference type="Pfam" id="PF11127">
    <property type="entry name" value="YgaP-like_TM"/>
    <property type="match status" value="1"/>
</dbReference>
<organism evidence="3 4">
    <name type="scientific">Ferrimicrobium acidiphilum</name>
    <dbReference type="NCBI Taxonomy" id="121039"/>
    <lineage>
        <taxon>Bacteria</taxon>
        <taxon>Bacillati</taxon>
        <taxon>Actinomycetota</taxon>
        <taxon>Acidimicrobiia</taxon>
        <taxon>Acidimicrobiales</taxon>
        <taxon>Acidimicrobiaceae</taxon>
        <taxon>Ferrimicrobium</taxon>
    </lineage>
</organism>
<reference evidence="3 4" key="1">
    <citation type="submission" date="2024-07" db="EMBL/GenBank/DDBJ databases">
        <title>Draft Genome Sequence of Ferrimicrobium acidiphilum Strain YE2023, Isolated from a Pulp of Bioleach Reactor.</title>
        <authorList>
            <person name="Elkina Y.A."/>
            <person name="Bulaeva A.G."/>
            <person name="Beletsky A.V."/>
            <person name="Mardanov A.V."/>
        </authorList>
    </citation>
    <scope>NUCLEOTIDE SEQUENCE [LARGE SCALE GENOMIC DNA]</scope>
    <source>
        <strain evidence="3 4">YE2023</strain>
    </source>
</reference>
<dbReference type="InterPro" id="IPR021309">
    <property type="entry name" value="YgaP-like_TM"/>
</dbReference>
<gene>
    <name evidence="3" type="ORF">AB6A68_05620</name>
</gene>
<name>A0ABV3Y187_9ACTN</name>
<dbReference type="EMBL" id="JBFSHR010000014">
    <property type="protein sequence ID" value="MEX6429316.1"/>
    <property type="molecule type" value="Genomic_DNA"/>
</dbReference>
<accession>A0ABV3Y187</accession>
<evidence type="ECO:0000313" key="4">
    <source>
        <dbReference type="Proteomes" id="UP001560267"/>
    </source>
</evidence>
<feature type="domain" description="Inner membrane protein YgaP-like transmembrane" evidence="2">
    <location>
        <begin position="92"/>
        <end position="144"/>
    </location>
</feature>
<evidence type="ECO:0000259" key="2">
    <source>
        <dbReference type="Pfam" id="PF11127"/>
    </source>
</evidence>
<comment type="caution">
    <text evidence="3">The sequence shown here is derived from an EMBL/GenBank/DDBJ whole genome shotgun (WGS) entry which is preliminary data.</text>
</comment>
<protein>
    <submittedName>
        <fullName evidence="3">DUF2892 domain-containing protein</fullName>
    </submittedName>
</protein>
<evidence type="ECO:0000313" key="3">
    <source>
        <dbReference type="EMBL" id="MEX6429316.1"/>
    </source>
</evidence>
<dbReference type="Gene3D" id="6.10.140.1340">
    <property type="match status" value="1"/>
</dbReference>
<keyword evidence="4" id="KW-1185">Reference proteome</keyword>
<evidence type="ECO:0000256" key="1">
    <source>
        <dbReference type="SAM" id="MobiDB-lite"/>
    </source>
</evidence>